<feature type="region of interest" description="Disordered" evidence="1">
    <location>
        <begin position="251"/>
        <end position="294"/>
    </location>
</feature>
<gene>
    <name evidence="3" type="ORF">Pla22_23400</name>
</gene>
<evidence type="ECO:0000256" key="1">
    <source>
        <dbReference type="SAM" id="MobiDB-lite"/>
    </source>
</evidence>
<feature type="compositionally biased region" description="Polar residues" evidence="1">
    <location>
        <begin position="272"/>
        <end position="289"/>
    </location>
</feature>
<name>A0A5C5WVV1_9BACT</name>
<dbReference type="EMBL" id="SJPI01000001">
    <property type="protein sequence ID" value="TWT54690.1"/>
    <property type="molecule type" value="Genomic_DNA"/>
</dbReference>
<keyword evidence="2" id="KW-1133">Transmembrane helix</keyword>
<dbReference type="AlphaFoldDB" id="A0A5C5WVV1"/>
<evidence type="ECO:0000313" key="3">
    <source>
        <dbReference type="EMBL" id="TWT54690.1"/>
    </source>
</evidence>
<keyword evidence="4" id="KW-1185">Reference proteome</keyword>
<protein>
    <submittedName>
        <fullName evidence="3">Uncharacterized protein</fullName>
    </submittedName>
</protein>
<reference evidence="3 4" key="1">
    <citation type="submission" date="2019-02" db="EMBL/GenBank/DDBJ databases">
        <title>Deep-cultivation of Planctomycetes and their phenomic and genomic characterization uncovers novel biology.</title>
        <authorList>
            <person name="Wiegand S."/>
            <person name="Jogler M."/>
            <person name="Boedeker C."/>
            <person name="Pinto D."/>
            <person name="Vollmers J."/>
            <person name="Rivas-Marin E."/>
            <person name="Kohn T."/>
            <person name="Peeters S.H."/>
            <person name="Heuer A."/>
            <person name="Rast P."/>
            <person name="Oberbeckmann S."/>
            <person name="Bunk B."/>
            <person name="Jeske O."/>
            <person name="Meyerdierks A."/>
            <person name="Storesund J.E."/>
            <person name="Kallscheuer N."/>
            <person name="Luecker S."/>
            <person name="Lage O.M."/>
            <person name="Pohl T."/>
            <person name="Merkel B.J."/>
            <person name="Hornburger P."/>
            <person name="Mueller R.-W."/>
            <person name="Bruemmer F."/>
            <person name="Labrenz M."/>
            <person name="Spormann A.M."/>
            <person name="Op Den Camp H."/>
            <person name="Overmann J."/>
            <person name="Amann R."/>
            <person name="Jetten M.S.M."/>
            <person name="Mascher T."/>
            <person name="Medema M.H."/>
            <person name="Devos D.P."/>
            <person name="Kaster A.-K."/>
            <person name="Ovreas L."/>
            <person name="Rohde M."/>
            <person name="Galperin M.Y."/>
            <person name="Jogler C."/>
        </authorList>
    </citation>
    <scope>NUCLEOTIDE SEQUENCE [LARGE SCALE GENOMIC DNA]</scope>
    <source>
        <strain evidence="3 4">Pla22</strain>
    </source>
</reference>
<comment type="caution">
    <text evidence="3">The sequence shown here is derived from an EMBL/GenBank/DDBJ whole genome shotgun (WGS) entry which is preliminary data.</text>
</comment>
<keyword evidence="2" id="KW-0472">Membrane</keyword>
<keyword evidence="2" id="KW-0812">Transmembrane</keyword>
<evidence type="ECO:0000313" key="4">
    <source>
        <dbReference type="Proteomes" id="UP000316598"/>
    </source>
</evidence>
<proteinExistence type="predicted"/>
<sequence length="348" mass="38615">MNDSVMFGNQIRSELVTSGANEARSAMHSQPTLWESSGYRVKVVINGVTSWIVPDRPYVLIGSADHCDITLEGAGKVPPVAYIVCCLRDRIEVWPTSAIAYSRWGALKPNDTIQVVNALVSVRLDSAETEFADDDPAPADSTRTEVLTAELACLNKKVVRKRFRRSVTIIGDRHPSTLRVRGQGLHRCHFAAVAQDSKIWIIDLSVGDQLPSQRIQLLDNADSVARMLDITIKLSDPVDVGNETRLPIVKRNMSRNDIEASEPSPNSEDEGASTTSTSLRRTDAGNQPFGTERTDLSRKLSSALTDRLIHRSRSWKKITLLIISLVVILLSAAFVWFGMLSEIYLDWF</sequence>
<dbReference type="Proteomes" id="UP000316598">
    <property type="component" value="Unassembled WGS sequence"/>
</dbReference>
<organism evidence="3 4">
    <name type="scientific">Rubripirellula amarantea</name>
    <dbReference type="NCBI Taxonomy" id="2527999"/>
    <lineage>
        <taxon>Bacteria</taxon>
        <taxon>Pseudomonadati</taxon>
        <taxon>Planctomycetota</taxon>
        <taxon>Planctomycetia</taxon>
        <taxon>Pirellulales</taxon>
        <taxon>Pirellulaceae</taxon>
        <taxon>Rubripirellula</taxon>
    </lineage>
</organism>
<accession>A0A5C5WVV1</accession>
<evidence type="ECO:0000256" key="2">
    <source>
        <dbReference type="SAM" id="Phobius"/>
    </source>
</evidence>
<feature type="transmembrane region" description="Helical" evidence="2">
    <location>
        <begin position="318"/>
        <end position="339"/>
    </location>
</feature>